<dbReference type="Gene3D" id="2.170.130.10">
    <property type="entry name" value="TonB-dependent receptor, plug domain"/>
    <property type="match status" value="1"/>
</dbReference>
<evidence type="ECO:0000313" key="2">
    <source>
        <dbReference type="EMBL" id="MFB9057865.1"/>
    </source>
</evidence>
<dbReference type="InterPro" id="IPR023996">
    <property type="entry name" value="TonB-dep_OMP_SusC/RagA"/>
</dbReference>
<protein>
    <submittedName>
        <fullName evidence="2">SusC/RagA family TonB-linked outer membrane protein</fullName>
    </submittedName>
</protein>
<dbReference type="Proteomes" id="UP001589585">
    <property type="component" value="Unassembled WGS sequence"/>
</dbReference>
<dbReference type="SUPFAM" id="SSF56935">
    <property type="entry name" value="Porins"/>
    <property type="match status" value="1"/>
</dbReference>
<reference evidence="2 3" key="1">
    <citation type="submission" date="2024-09" db="EMBL/GenBank/DDBJ databases">
        <authorList>
            <person name="Sun Q."/>
            <person name="Mori K."/>
        </authorList>
    </citation>
    <scope>NUCLEOTIDE SEQUENCE [LARGE SCALE GENOMIC DNA]</scope>
    <source>
        <strain evidence="2 3">CECT 8622</strain>
    </source>
</reference>
<dbReference type="RefSeq" id="WP_379862117.1">
    <property type="nucleotide sequence ID" value="NZ_JBHMFC010000101.1"/>
</dbReference>
<proteinExistence type="predicted"/>
<dbReference type="NCBIfam" id="TIGR04056">
    <property type="entry name" value="OMP_RagA_SusC"/>
    <property type="match status" value="1"/>
</dbReference>
<accession>A0ABV5FEL9</accession>
<dbReference type="Pfam" id="PF07715">
    <property type="entry name" value="Plug"/>
    <property type="match status" value="1"/>
</dbReference>
<comment type="caution">
    <text evidence="2">The sequence shown here is derived from an EMBL/GenBank/DDBJ whole genome shotgun (WGS) entry which is preliminary data.</text>
</comment>
<evidence type="ECO:0000259" key="1">
    <source>
        <dbReference type="Pfam" id="PF07715"/>
    </source>
</evidence>
<sequence length="931" mass="103949">MKLTITELKLFTFCLLNALTIYVGVAQNTPINNFGIQDSIPVDNNEFLRTPFGVFNLSQTTGAVFRISGDELRKTAGDNLSEALRGRVPGLRIVRQTNTPGANESYSYILNGGSPYILIDGQPRGLQVDLREVDEVIVLNDGTFNSLMGNLGDNGLIYVITKGGKLSKPVVEVNYQRGYNTATRLPALLSASEYATVINQASNNDGFGDIYSAEDIAKYKDGSDPINFPNINSRETFLKESAPSNFASLNVYGGQENLKYSAFVGYSDWKGLEKVGDPINGRDITFRTKIDTRINNLIRTHASVYGKFGENNRPVIGADDMFLWISATPANAFPLKVGDSAYVVSNEFDTNLLSELEMGGSRTDYTANMIFDLGLDFDFQDYVPGLKYDTYIMMKTYNQQSLIANNTPRLYTLETTQDDVTGEDITGLKLYRQENLALDVSRSETGIQRIFAYNGNLSYIKEMNEGVLNLNLNHLLYYEPNTNSTQPDKRNLTFNLNSSFALQNKYIFHANLNSSSSSKFVGVNRTKLFPTLGVAWVASNENFLKDNKVIDYLKFRTSYSQIGTEYTSSSFFYLDTWSGGKANGTMYLGTGTQTQNAFGYRQSTTANEEIDWVVYNQMVVGFELGLLKKLRLDINYFDIAIQNQITQASALYATALGNNVYLPQLNFTDRRNKGFNANITFNDSYGDFKYYASVNAGYNKIKGEKIAEIPYPDQYRLQQGQAEDNFIGYVSDGLFTAENIGDALPQFGDVQIGDIRYLDQNGDDVIDSRDQRAVGNTTPRFNYGINVGVEYKGINLDVVGMGVGGYDIDLNSISYYQRSGLRNYYGSVNNALPNGNVNSRLSALGSVNNNQNSDYWLIDGSYFRISNLELGYTLQKSIMSNEAFSKVKLFLRGSNLALFSKMKDLDPEDTRSGFFEYPMMRTFVLGATVNF</sequence>
<gene>
    <name evidence="2" type="ORF">ACFFU9_14055</name>
</gene>
<keyword evidence="3" id="KW-1185">Reference proteome</keyword>
<dbReference type="InterPro" id="IPR037066">
    <property type="entry name" value="Plug_dom_sf"/>
</dbReference>
<dbReference type="InterPro" id="IPR012910">
    <property type="entry name" value="Plug_dom"/>
</dbReference>
<feature type="domain" description="TonB-dependent receptor plug" evidence="1">
    <location>
        <begin position="57"/>
        <end position="149"/>
    </location>
</feature>
<dbReference type="EMBL" id="JBHMFC010000101">
    <property type="protein sequence ID" value="MFB9057865.1"/>
    <property type="molecule type" value="Genomic_DNA"/>
</dbReference>
<organism evidence="2 3">
    <name type="scientific">Mariniflexile ostreae</name>
    <dbReference type="NCBI Taxonomy" id="1520892"/>
    <lineage>
        <taxon>Bacteria</taxon>
        <taxon>Pseudomonadati</taxon>
        <taxon>Bacteroidota</taxon>
        <taxon>Flavobacteriia</taxon>
        <taxon>Flavobacteriales</taxon>
        <taxon>Flavobacteriaceae</taxon>
        <taxon>Mariniflexile</taxon>
    </lineage>
</organism>
<name>A0ABV5FEL9_9FLAO</name>
<evidence type="ECO:0000313" key="3">
    <source>
        <dbReference type="Proteomes" id="UP001589585"/>
    </source>
</evidence>